<dbReference type="InterPro" id="IPR027477">
    <property type="entry name" value="Succ_DH/fumarate_Rdtase_cat_sf"/>
</dbReference>
<name>A0A2M6YU72_9BACT</name>
<dbReference type="SUPFAM" id="SSF51905">
    <property type="entry name" value="FAD/NAD(P)-binding domain"/>
    <property type="match status" value="1"/>
</dbReference>
<comment type="cofactor">
    <cofactor evidence="1">
        <name>FAD</name>
        <dbReference type="ChEBI" id="CHEBI:57692"/>
    </cofactor>
</comment>
<dbReference type="PRINTS" id="PR00411">
    <property type="entry name" value="PNDRDTASEI"/>
</dbReference>
<dbReference type="Pfam" id="PF02910">
    <property type="entry name" value="Succ_DH_flav_C"/>
    <property type="match status" value="1"/>
</dbReference>
<dbReference type="InterPro" id="IPR030664">
    <property type="entry name" value="SdhA/FrdA/AprA"/>
</dbReference>
<feature type="coiled-coil region" evidence="6">
    <location>
        <begin position="464"/>
        <end position="491"/>
    </location>
</feature>
<dbReference type="Gene3D" id="3.50.50.60">
    <property type="entry name" value="FAD/NAD(P)-binding domain"/>
    <property type="match status" value="1"/>
</dbReference>
<dbReference type="SUPFAM" id="SSF46977">
    <property type="entry name" value="Succinate dehydrogenase/fumarate reductase flavoprotein C-terminal domain"/>
    <property type="match status" value="1"/>
</dbReference>
<feature type="domain" description="Fumarate reductase/succinate dehydrogenase flavoprotein-like C-terminal" evidence="8">
    <location>
        <begin position="445"/>
        <end position="539"/>
    </location>
</feature>
<dbReference type="Gene3D" id="1.20.58.100">
    <property type="entry name" value="Fumarate reductase/succinate dehydrogenase flavoprotein-like, C-terminal domain"/>
    <property type="match status" value="1"/>
</dbReference>
<evidence type="ECO:0000259" key="7">
    <source>
        <dbReference type="Pfam" id="PF00890"/>
    </source>
</evidence>
<dbReference type="AlphaFoldDB" id="A0A2M6YU72"/>
<dbReference type="EC" id="1.3.5.1" evidence="9"/>
<dbReference type="PIRSF" id="PIRSF000171">
    <property type="entry name" value="SDHA_APRA_LASPO"/>
    <property type="match status" value="1"/>
</dbReference>
<evidence type="ECO:0000256" key="1">
    <source>
        <dbReference type="ARBA" id="ARBA00001974"/>
    </source>
</evidence>
<gene>
    <name evidence="9" type="ORF">COT02_02975</name>
</gene>
<proteinExistence type="predicted"/>
<keyword evidence="6" id="KW-0175">Coiled coil</keyword>
<dbReference type="PANTHER" id="PTHR11632">
    <property type="entry name" value="SUCCINATE DEHYDROGENASE 2 FLAVOPROTEIN SUBUNIT"/>
    <property type="match status" value="1"/>
</dbReference>
<dbReference type="InterPro" id="IPR015939">
    <property type="entry name" value="Fum_Rdtase/Succ_DH_flav-like_C"/>
</dbReference>
<dbReference type="PANTHER" id="PTHR11632:SF51">
    <property type="entry name" value="SUCCINATE DEHYDROGENASE [UBIQUINONE] FLAVOPROTEIN SUBUNIT, MITOCHONDRIAL"/>
    <property type="match status" value="1"/>
</dbReference>
<dbReference type="InterPro" id="IPR037099">
    <property type="entry name" value="Fum_R/Succ_DH_flav-like_C_sf"/>
</dbReference>
<dbReference type="Gene3D" id="3.90.700.10">
    <property type="entry name" value="Succinate dehydrogenase/fumarate reductase flavoprotein, catalytic domain"/>
    <property type="match status" value="1"/>
</dbReference>
<dbReference type="InterPro" id="IPR036188">
    <property type="entry name" value="FAD/NAD-bd_sf"/>
</dbReference>
<evidence type="ECO:0000256" key="4">
    <source>
        <dbReference type="ARBA" id="ARBA00023002"/>
    </source>
</evidence>
<protein>
    <submittedName>
        <fullName evidence="9">Fumarate reductase subunit A</fullName>
        <ecNumber evidence="9">1.3.5.1</ecNumber>
    </submittedName>
</protein>
<dbReference type="PRINTS" id="PR00368">
    <property type="entry name" value="FADPNR"/>
</dbReference>
<evidence type="ECO:0000313" key="9">
    <source>
        <dbReference type="EMBL" id="PIU37025.1"/>
    </source>
</evidence>
<feature type="active site" description="Proton acceptor" evidence="5">
    <location>
        <position position="286"/>
    </location>
</feature>
<keyword evidence="2" id="KW-0285">Flavoprotein</keyword>
<keyword evidence="4 9" id="KW-0560">Oxidoreductase</keyword>
<comment type="caution">
    <text evidence="9">The sequence shown here is derived from an EMBL/GenBank/DDBJ whole genome shotgun (WGS) entry which is preliminary data.</text>
</comment>
<accession>A0A2M6YU72</accession>
<dbReference type="Pfam" id="PF00890">
    <property type="entry name" value="FAD_binding_2"/>
    <property type="match status" value="1"/>
</dbReference>
<evidence type="ECO:0000256" key="5">
    <source>
        <dbReference type="PIRSR" id="PIRSR000171-1"/>
    </source>
</evidence>
<keyword evidence="3" id="KW-0274">FAD</keyword>
<evidence type="ECO:0000256" key="6">
    <source>
        <dbReference type="SAM" id="Coils"/>
    </source>
</evidence>
<dbReference type="FunFam" id="3.90.700.10:FF:000005">
    <property type="entry name" value="Succinate dehydrogenase flavoprotein subunit"/>
    <property type="match status" value="1"/>
</dbReference>
<dbReference type="Proteomes" id="UP000230184">
    <property type="component" value="Unassembled WGS sequence"/>
</dbReference>
<feature type="domain" description="FAD-dependent oxidoreductase 2 FAD-binding" evidence="7">
    <location>
        <begin position="15"/>
        <end position="390"/>
    </location>
</feature>
<dbReference type="GO" id="GO:0008177">
    <property type="term" value="F:succinate dehydrogenase (quinone) activity"/>
    <property type="evidence" value="ECO:0007669"/>
    <property type="project" value="UniProtKB-EC"/>
</dbReference>
<evidence type="ECO:0000259" key="8">
    <source>
        <dbReference type="Pfam" id="PF02910"/>
    </source>
</evidence>
<sequence>MKSSLDPSIKYIKTDILVIGAGGAGLRAAIEAKKSGLEVFLLGKEVLGCAHTGMAMGGLNASMVKPATPEFHSQITIEGGYFINNYKMVKVFGKEMPARIHDLESYGVIFDRLDSGQFYTWAGPKQKYPLNVCVGDYTGREMMQGLVDEARKLEIKYTDEFFVSKLLTVKSQVVGAIGINIRNAQSVVFQTKSVILATGGAGRMYKVTTNAMSNTGDGYAMALEAGAELIDMEMVQFHPTGMANTPSVLGVLVTEKVRAHGGILRNKLGERFMSKYFPKEMELAKRDEVSRSIYTEVAEGRGTDKHAVYLHVDHWTKEQILELIPDVYEQYKNTGVDISKEPMEIYPSMHHMMGGINVDEWCRSSIPGLFAAGEVTRTVHGANRLGGNSIAECQVFGRRAGIAASKFAKKIKNSQLPKEQIKKEQTRIFSFINRKAGVTPHVVEDKLKQVMWDKVGIFRDEKRLLQAKKAIAELKIEAKKMKTRTNLKERNRDLQDCLEIENMLATAESVVEAAILRKESRGAHSRIDYPEMKKEWEKNISVKKINGKLVTEVINVIKG</sequence>
<reference evidence="10" key="1">
    <citation type="submission" date="2017-09" db="EMBL/GenBank/DDBJ databases">
        <title>Depth-based differentiation of microbial function through sediment-hosted aquifers and enrichment of novel symbionts in the deep terrestrial subsurface.</title>
        <authorList>
            <person name="Probst A.J."/>
            <person name="Ladd B."/>
            <person name="Jarett J.K."/>
            <person name="Geller-Mcgrath D.E."/>
            <person name="Sieber C.M.K."/>
            <person name="Emerson J.B."/>
            <person name="Anantharaman K."/>
            <person name="Thomas B.C."/>
            <person name="Malmstrom R."/>
            <person name="Stieglmeier M."/>
            <person name="Klingl A."/>
            <person name="Woyke T."/>
            <person name="Ryan C.M."/>
            <person name="Banfield J.F."/>
        </authorList>
    </citation>
    <scope>NUCLEOTIDE SEQUENCE [LARGE SCALE GENOMIC DNA]</scope>
</reference>
<evidence type="ECO:0000256" key="2">
    <source>
        <dbReference type="ARBA" id="ARBA00022630"/>
    </source>
</evidence>
<dbReference type="SUPFAM" id="SSF56425">
    <property type="entry name" value="Succinate dehydrogenase/fumarate reductase flavoprotein, catalytic domain"/>
    <property type="match status" value="1"/>
</dbReference>
<organism evidence="9 10">
    <name type="scientific">Candidatus Roizmanbacteria bacterium CG07_land_8_20_14_0_80_34_15</name>
    <dbReference type="NCBI Taxonomy" id="1974849"/>
    <lineage>
        <taxon>Bacteria</taxon>
        <taxon>Candidatus Roizmaniibacteriota</taxon>
    </lineage>
</organism>
<evidence type="ECO:0000313" key="10">
    <source>
        <dbReference type="Proteomes" id="UP000230184"/>
    </source>
</evidence>
<dbReference type="InterPro" id="IPR003953">
    <property type="entry name" value="FAD-dep_OxRdtase_2_FAD-bd"/>
</dbReference>
<evidence type="ECO:0000256" key="3">
    <source>
        <dbReference type="ARBA" id="ARBA00022827"/>
    </source>
</evidence>
<dbReference type="EMBL" id="PEWY01000084">
    <property type="protein sequence ID" value="PIU37025.1"/>
    <property type="molecule type" value="Genomic_DNA"/>
</dbReference>